<evidence type="ECO:0008006" key="3">
    <source>
        <dbReference type="Google" id="ProtNLM"/>
    </source>
</evidence>
<dbReference type="AlphaFoldDB" id="U2ZKN1"/>
<evidence type="ECO:0000313" key="1">
    <source>
        <dbReference type="EMBL" id="GAD62050.1"/>
    </source>
</evidence>
<dbReference type="OrthoDB" id="6904615at2"/>
<dbReference type="Proteomes" id="UP000016560">
    <property type="component" value="Unassembled WGS sequence"/>
</dbReference>
<protein>
    <recommendedName>
        <fullName evidence="3">DUF1654 domain-containing protein</fullName>
    </recommendedName>
</protein>
<organism evidence="1 2">
    <name type="scientific">Aquipseudomonas alcaligenes (strain ATCC 14909 / DSM 50342 / CCUG 1425 / JCM 20561 / NBRC 14159 / NCIMB 9945 / NCTC 10367 / 1577)</name>
    <name type="common">Pseudomonas alcaligenes</name>
    <dbReference type="NCBI Taxonomy" id="1215092"/>
    <lineage>
        <taxon>Bacteria</taxon>
        <taxon>Pseudomonadati</taxon>
        <taxon>Pseudomonadota</taxon>
        <taxon>Gammaproteobacteria</taxon>
        <taxon>Pseudomonadales</taxon>
        <taxon>Pseudomonadaceae</taxon>
        <taxon>Aquipseudomonas</taxon>
    </lineage>
</organism>
<reference evidence="1" key="1">
    <citation type="submission" date="2024-09" db="EMBL/GenBank/DDBJ databases">
        <title>Whole genome shotgun sequence of Pseudomonas alcaligenes NBRC 14159.</title>
        <authorList>
            <person name="Yoshida I."/>
            <person name="Hosoyama A."/>
            <person name="Tsuchikane K."/>
            <person name="Noguchi M."/>
            <person name="Hirakata S."/>
            <person name="Ando Y."/>
            <person name="Ohji S."/>
            <person name="Yamazoe A."/>
            <person name="Yamazaki S."/>
            <person name="Fujita N."/>
        </authorList>
    </citation>
    <scope>NUCLEOTIDE SEQUENCE</scope>
    <source>
        <strain evidence="1">NBRC 14159</strain>
    </source>
</reference>
<dbReference type="EMBL" id="BATI01000009">
    <property type="protein sequence ID" value="GAD62050.1"/>
    <property type="molecule type" value="Genomic_DNA"/>
</dbReference>
<keyword evidence="2" id="KW-1185">Reference proteome</keyword>
<comment type="caution">
    <text evidence="1">The sequence shown here is derived from an EMBL/GenBank/DDBJ whole genome shotgun (WGS) entry which is preliminary data.</text>
</comment>
<proteinExistence type="predicted"/>
<name>U2ZKN1_AQUA1</name>
<gene>
    <name evidence="1" type="ORF">PA6_009_00560</name>
</gene>
<dbReference type="RefSeq" id="WP_021700140.1">
    <property type="nucleotide sequence ID" value="NZ_BATI01000009.1"/>
</dbReference>
<sequence length="84" mass="10005">MPHKHVPRRSSRPSPSYEKLFSRVRRIVTTPRALLEKQVDIAPCEGEAPEDWQRLIDHLHEYETVSLIRQLDGSIRLRWRAQHQ</sequence>
<dbReference type="Pfam" id="PF07867">
    <property type="entry name" value="DUF1654"/>
    <property type="match status" value="1"/>
</dbReference>
<accession>U2ZKN1</accession>
<evidence type="ECO:0000313" key="2">
    <source>
        <dbReference type="Proteomes" id="UP000016560"/>
    </source>
</evidence>
<dbReference type="InterPro" id="IPR012449">
    <property type="entry name" value="Phage_F116_Orf28"/>
</dbReference>